<evidence type="ECO:0000256" key="8">
    <source>
        <dbReference type="ARBA" id="ARBA00022989"/>
    </source>
</evidence>
<feature type="transmembrane region" description="Helical" evidence="20">
    <location>
        <begin position="298"/>
        <end position="321"/>
    </location>
</feature>
<comment type="subcellular location">
    <subcellularLocation>
        <location evidence="1">Cell projection</location>
        <location evidence="1">Microvillus membrane</location>
        <topology evidence="1">Multi-pass membrane protein</topology>
    </subcellularLocation>
</comment>
<feature type="transmembrane region" description="Helical" evidence="20">
    <location>
        <begin position="410"/>
        <end position="432"/>
    </location>
</feature>
<keyword evidence="11" id="KW-0966">Cell projection</keyword>
<evidence type="ECO:0000256" key="18">
    <source>
        <dbReference type="ARBA" id="ARBA00079117"/>
    </source>
</evidence>
<comment type="subunit">
    <text evidence="15">Disulfide-linked heterodimer with the amino acid transport protein SLC3A2/4F2hc; this interaction mediates cell membrane localization.</text>
</comment>
<evidence type="ECO:0000256" key="12">
    <source>
        <dbReference type="ARBA" id="ARBA00050407"/>
    </source>
</evidence>
<dbReference type="GO" id="GO:0003333">
    <property type="term" value="P:amino acid transmembrane transport"/>
    <property type="evidence" value="ECO:0000318"/>
    <property type="project" value="GO_Central"/>
</dbReference>
<dbReference type="InterPro" id="IPR002293">
    <property type="entry name" value="AA/rel_permease1"/>
</dbReference>
<evidence type="ECO:0000256" key="4">
    <source>
        <dbReference type="ARBA" id="ARBA00022475"/>
    </source>
</evidence>
<sequence length="489" mass="53836">MTSRNGVAGDHDDGKGNDEHSDKVAIPRHLGLFGCIWHLVGLIIGTGIFISPTGVLRGAGGSVGLSFILWIVCAIIQTCGALSMAELAVIMKKSGGDFTFILQAWGPLMAFIRLWVLEMIIVPSGGAVMIMTISSYLLTPFFQCEETPVVSLRLLGVFFLLFIVVINCISVRLASKLAGVLSITKIVGLVIIIITGLHNLTKGKTEHFDDSFDVASYDISLLPTGLLSGLWAYSGWSVVTSISEEVKNPARNIPLSIVISMSMITMVYLMANVAYFTLLSPTQILTSTAVAADYSVQALGISWSWLIWLFVAMSALGSFNSSIFRSSRVKFSSAREGHLPEILSMVSISRNTPLPAILSCVLLLVYLIEDDIIALVEYLGFIDVVFESVTIAIVPYYRWKYPDIPRPYKVPLVIAFLYMAALVFIAVMALYAHPVRNSIALLTAFIAIPVYYAMVHPKYKLKCIRPISVKTTRFLQKLFYCVRQEKKTF</sequence>
<organism evidence="21 22">
    <name type="scientific">Strongylocentrotus purpuratus</name>
    <name type="common">Purple sea urchin</name>
    <dbReference type="NCBI Taxonomy" id="7668"/>
    <lineage>
        <taxon>Eukaryota</taxon>
        <taxon>Metazoa</taxon>
        <taxon>Echinodermata</taxon>
        <taxon>Eleutherozoa</taxon>
        <taxon>Echinozoa</taxon>
        <taxon>Echinoidea</taxon>
        <taxon>Euechinoidea</taxon>
        <taxon>Echinacea</taxon>
        <taxon>Camarodonta</taxon>
        <taxon>Echinidea</taxon>
        <taxon>Strongylocentrotidae</taxon>
        <taxon>Strongylocentrotus</taxon>
    </lineage>
</organism>
<feature type="transmembrane region" description="Helical" evidence="20">
    <location>
        <begin position="67"/>
        <end position="90"/>
    </location>
</feature>
<dbReference type="GO" id="GO:0015179">
    <property type="term" value="F:L-amino acid transmembrane transporter activity"/>
    <property type="evidence" value="ECO:0000318"/>
    <property type="project" value="GO_Central"/>
</dbReference>
<dbReference type="PIRSF" id="PIRSF006060">
    <property type="entry name" value="AA_transporter"/>
    <property type="match status" value="1"/>
</dbReference>
<evidence type="ECO:0000256" key="11">
    <source>
        <dbReference type="ARBA" id="ARBA00023273"/>
    </source>
</evidence>
<feature type="transmembrane region" description="Helical" evidence="20">
    <location>
        <begin position="150"/>
        <end position="170"/>
    </location>
</feature>
<dbReference type="GO" id="GO:0015813">
    <property type="term" value="P:L-glutamate transmembrane transport"/>
    <property type="evidence" value="ECO:0007669"/>
    <property type="project" value="UniProtKB-ARBA"/>
</dbReference>
<dbReference type="FunFam" id="1.20.1740.10:FF:000027">
    <property type="entry name" value="cystine/glutamate transporter isoform X1"/>
    <property type="match status" value="1"/>
</dbReference>
<evidence type="ECO:0000256" key="1">
    <source>
        <dbReference type="ARBA" id="ARBA00004475"/>
    </source>
</evidence>
<evidence type="ECO:0000256" key="20">
    <source>
        <dbReference type="SAM" id="Phobius"/>
    </source>
</evidence>
<keyword evidence="6 20" id="KW-0812">Transmembrane</keyword>
<evidence type="ECO:0000313" key="22">
    <source>
        <dbReference type="Proteomes" id="UP000007110"/>
    </source>
</evidence>
<keyword evidence="22" id="KW-1185">Reference proteome</keyword>
<evidence type="ECO:0000256" key="10">
    <source>
        <dbReference type="ARBA" id="ARBA00023157"/>
    </source>
</evidence>
<keyword evidence="5" id="KW-0597">Phosphoprotein</keyword>
<feature type="transmembrane region" description="Helical" evidence="20">
    <location>
        <begin position="111"/>
        <end position="138"/>
    </location>
</feature>
<evidence type="ECO:0000313" key="21">
    <source>
        <dbReference type="EnsemblMetazoa" id="XP_011672963"/>
    </source>
</evidence>
<comment type="similarity">
    <text evidence="2">Belongs to the amino acid-polyamine-organocation (APC) superfamily. L-type amino acid transporter (LAT) (TC 2.A.3.8) family.</text>
</comment>
<dbReference type="GeneID" id="590888"/>
<dbReference type="PANTHER" id="PTHR11785:SF375">
    <property type="entry name" value="AMINO ACID TRANSPORTER"/>
    <property type="match status" value="1"/>
</dbReference>
<keyword evidence="10" id="KW-1015">Disulfide bond</keyword>
<dbReference type="EnsemblMetazoa" id="XM_011674661">
    <property type="protein sequence ID" value="XP_011672963"/>
    <property type="gene ID" value="LOC590888"/>
</dbReference>
<evidence type="ECO:0000256" key="15">
    <source>
        <dbReference type="ARBA" id="ARBA00065438"/>
    </source>
</evidence>
<proteinExistence type="inferred from homology"/>
<dbReference type="GO" id="GO:0043067">
    <property type="term" value="P:regulation of programmed cell death"/>
    <property type="evidence" value="ECO:0007669"/>
    <property type="project" value="UniProtKB-ARBA"/>
</dbReference>
<dbReference type="GO" id="GO:0031528">
    <property type="term" value="C:microvillus membrane"/>
    <property type="evidence" value="ECO:0007669"/>
    <property type="project" value="UniProtKB-SubCell"/>
</dbReference>
<evidence type="ECO:0000256" key="16">
    <source>
        <dbReference type="ARBA" id="ARBA00071314"/>
    </source>
</evidence>
<feature type="transmembrane region" description="Helical" evidence="20">
    <location>
        <begin position="30"/>
        <end position="55"/>
    </location>
</feature>
<evidence type="ECO:0000256" key="3">
    <source>
        <dbReference type="ARBA" id="ARBA00022448"/>
    </source>
</evidence>
<feature type="transmembrane region" description="Helical" evidence="20">
    <location>
        <begin position="378"/>
        <end position="398"/>
    </location>
</feature>
<feature type="transmembrane region" description="Helical" evidence="20">
    <location>
        <begin position="342"/>
        <end position="366"/>
    </location>
</feature>
<keyword evidence="9 20" id="KW-0472">Membrane</keyword>
<dbReference type="AlphaFoldDB" id="A0A7M7HP53"/>
<keyword evidence="8 20" id="KW-1133">Transmembrane helix</keyword>
<dbReference type="Pfam" id="PF13520">
    <property type="entry name" value="AA_permease_2"/>
    <property type="match status" value="1"/>
</dbReference>
<comment type="catalytic activity">
    <reaction evidence="13">
        <text>N-acetyl-L-cysteine(out) + L-glutamate(in) = N-acetyl-L-cysteine(in) + L-glutamate(out)</text>
        <dbReference type="Rhea" id="RHEA:74567"/>
        <dbReference type="ChEBI" id="CHEBI:29985"/>
        <dbReference type="ChEBI" id="CHEBI:78236"/>
    </reaction>
</comment>
<dbReference type="OMA" id="PFFQCEE"/>
<evidence type="ECO:0000256" key="5">
    <source>
        <dbReference type="ARBA" id="ARBA00022553"/>
    </source>
</evidence>
<feature type="transmembrane region" description="Helical" evidence="20">
    <location>
        <begin position="220"/>
        <end position="243"/>
    </location>
</feature>
<feature type="transmembrane region" description="Helical" evidence="20">
    <location>
        <begin position="255"/>
        <end position="278"/>
    </location>
</feature>
<comment type="catalytic activity">
    <reaction evidence="12">
        <text>L-cystine(out) + L-glutamate(in) = L-cystine(in) + L-glutamate(out)</text>
        <dbReference type="Rhea" id="RHEA:70995"/>
        <dbReference type="ChEBI" id="CHEBI:29985"/>
        <dbReference type="ChEBI" id="CHEBI:35491"/>
    </reaction>
</comment>
<keyword evidence="3" id="KW-0813">Transport</keyword>
<name>A0A7M7HP53_STRPU</name>
<dbReference type="RefSeq" id="XP_011672963.2">
    <property type="nucleotide sequence ID" value="XM_011674661.2"/>
</dbReference>
<evidence type="ECO:0000256" key="19">
    <source>
        <dbReference type="ARBA" id="ARBA00080978"/>
    </source>
</evidence>
<keyword evidence="7" id="KW-0029">Amino-acid transport</keyword>
<evidence type="ECO:0000256" key="2">
    <source>
        <dbReference type="ARBA" id="ARBA00007040"/>
    </source>
</evidence>
<dbReference type="Proteomes" id="UP000007110">
    <property type="component" value="Unassembled WGS sequence"/>
</dbReference>
<dbReference type="InParanoid" id="A0A7M7HP53"/>
<reference evidence="22" key="1">
    <citation type="submission" date="2015-02" db="EMBL/GenBank/DDBJ databases">
        <title>Genome sequencing for Strongylocentrotus purpuratus.</title>
        <authorList>
            <person name="Murali S."/>
            <person name="Liu Y."/>
            <person name="Vee V."/>
            <person name="English A."/>
            <person name="Wang M."/>
            <person name="Skinner E."/>
            <person name="Han Y."/>
            <person name="Muzny D.M."/>
            <person name="Worley K.C."/>
            <person name="Gibbs R.A."/>
        </authorList>
    </citation>
    <scope>NUCLEOTIDE SEQUENCE</scope>
</reference>
<evidence type="ECO:0000256" key="17">
    <source>
        <dbReference type="ARBA" id="ARBA00078584"/>
    </source>
</evidence>
<dbReference type="InterPro" id="IPR050598">
    <property type="entry name" value="AminoAcid_Transporter"/>
</dbReference>
<dbReference type="Gene3D" id="1.20.1740.10">
    <property type="entry name" value="Amino acid/polyamine transporter I"/>
    <property type="match status" value="1"/>
</dbReference>
<evidence type="ECO:0000256" key="14">
    <source>
        <dbReference type="ARBA" id="ARBA00051885"/>
    </source>
</evidence>
<feature type="transmembrane region" description="Helical" evidence="20">
    <location>
        <begin position="438"/>
        <end position="455"/>
    </location>
</feature>
<evidence type="ECO:0000256" key="7">
    <source>
        <dbReference type="ARBA" id="ARBA00022970"/>
    </source>
</evidence>
<dbReference type="OrthoDB" id="5982228at2759"/>
<comment type="catalytic activity">
    <reaction evidence="14">
        <text>an L-alpha-amino acid(in) + L-kynurenine(out) = an L-alpha-amino acid(out) + L-kynurenine(in)</text>
        <dbReference type="Rhea" id="RHEA:71191"/>
        <dbReference type="ChEBI" id="CHEBI:57959"/>
        <dbReference type="ChEBI" id="CHEBI:59869"/>
    </reaction>
</comment>
<dbReference type="PANTHER" id="PTHR11785">
    <property type="entry name" value="AMINO ACID TRANSPORTER"/>
    <property type="match status" value="1"/>
</dbReference>
<protein>
    <recommendedName>
        <fullName evidence="16">Cystine/glutamate transporter</fullName>
    </recommendedName>
    <alternativeName>
        <fullName evidence="18">Amino acid transport system xc-</fullName>
    </alternativeName>
    <alternativeName>
        <fullName evidence="19">Solute carrier family 7 member 11</fullName>
    </alternativeName>
    <alternativeName>
        <fullName evidence="17">xCT</fullName>
    </alternativeName>
</protein>
<evidence type="ECO:0000256" key="6">
    <source>
        <dbReference type="ARBA" id="ARBA00022692"/>
    </source>
</evidence>
<dbReference type="KEGG" id="spu:590888"/>
<feature type="transmembrane region" description="Helical" evidence="20">
    <location>
        <begin position="177"/>
        <end position="200"/>
    </location>
</feature>
<evidence type="ECO:0000256" key="9">
    <source>
        <dbReference type="ARBA" id="ARBA00023136"/>
    </source>
</evidence>
<accession>A0A7M7HP53</accession>
<keyword evidence="4" id="KW-1003">Cell membrane</keyword>
<reference evidence="21" key="2">
    <citation type="submission" date="2021-01" db="UniProtKB">
        <authorList>
            <consortium name="EnsemblMetazoa"/>
        </authorList>
    </citation>
    <scope>IDENTIFICATION</scope>
</reference>
<evidence type="ECO:0000256" key="13">
    <source>
        <dbReference type="ARBA" id="ARBA00051652"/>
    </source>
</evidence>